<gene>
    <name evidence="3" type="ORF">TPA0910_06430</name>
</gene>
<keyword evidence="4" id="KW-1185">Reference proteome</keyword>
<comment type="caution">
    <text evidence="3">The sequence shown here is derived from an EMBL/GenBank/DDBJ whole genome shotgun (WGS) entry which is preliminary data.</text>
</comment>
<keyword evidence="2" id="KW-1133">Transmembrane helix</keyword>
<evidence type="ECO:0000313" key="4">
    <source>
        <dbReference type="Proteomes" id="UP001054854"/>
    </source>
</evidence>
<organism evidence="3 4">
    <name type="scientific">Streptomyces hygroscopicus</name>
    <dbReference type="NCBI Taxonomy" id="1912"/>
    <lineage>
        <taxon>Bacteria</taxon>
        <taxon>Bacillati</taxon>
        <taxon>Actinomycetota</taxon>
        <taxon>Actinomycetes</taxon>
        <taxon>Kitasatosporales</taxon>
        <taxon>Streptomycetaceae</taxon>
        <taxon>Streptomyces</taxon>
        <taxon>Streptomyces violaceusniger group</taxon>
    </lineage>
</organism>
<keyword evidence="2" id="KW-0472">Membrane</keyword>
<name>A0ABQ3TS97_STRHY</name>
<evidence type="ECO:0000256" key="1">
    <source>
        <dbReference type="SAM" id="MobiDB-lite"/>
    </source>
</evidence>
<evidence type="ECO:0000313" key="3">
    <source>
        <dbReference type="EMBL" id="GHJ26210.1"/>
    </source>
</evidence>
<sequence>MRLVPSVSAQRPARGEASGTLRQLKVGGPMYGRSAVGSVLPLVGLAAGPEMIPGIPVARALQATAGAGFLLYCLTVLGLLVARLRLRARPSAAGSLASGAKDLSAVDRT</sequence>
<evidence type="ECO:0000256" key="2">
    <source>
        <dbReference type="SAM" id="Phobius"/>
    </source>
</evidence>
<proteinExistence type="predicted"/>
<dbReference type="EMBL" id="BNEK01000002">
    <property type="protein sequence ID" value="GHJ26210.1"/>
    <property type="molecule type" value="Genomic_DNA"/>
</dbReference>
<reference evidence="3" key="1">
    <citation type="submission" date="2024-05" db="EMBL/GenBank/DDBJ databases">
        <title>Whole genome shotgun sequence of Streptomyces hygroscopicus NBRC 113678.</title>
        <authorList>
            <person name="Komaki H."/>
            <person name="Tamura T."/>
        </authorList>
    </citation>
    <scope>NUCLEOTIDE SEQUENCE</scope>
    <source>
        <strain evidence="3">N11-34</strain>
    </source>
</reference>
<keyword evidence="2" id="KW-0812">Transmembrane</keyword>
<feature type="transmembrane region" description="Helical" evidence="2">
    <location>
        <begin position="60"/>
        <end position="82"/>
    </location>
</feature>
<feature type="region of interest" description="Disordered" evidence="1">
    <location>
        <begin position="90"/>
        <end position="109"/>
    </location>
</feature>
<protein>
    <submittedName>
        <fullName evidence="3">Uncharacterized protein</fullName>
    </submittedName>
</protein>
<accession>A0ABQ3TS97</accession>
<feature type="compositionally biased region" description="Low complexity" evidence="1">
    <location>
        <begin position="90"/>
        <end position="103"/>
    </location>
</feature>
<dbReference type="Proteomes" id="UP001054854">
    <property type="component" value="Unassembled WGS sequence"/>
</dbReference>